<evidence type="ECO:0000313" key="3">
    <source>
        <dbReference type="Proteomes" id="UP000216913"/>
    </source>
</evidence>
<keyword evidence="3" id="KW-1185">Reference proteome</keyword>
<dbReference type="PRINTS" id="PR00111">
    <property type="entry name" value="ABHYDROLASE"/>
</dbReference>
<evidence type="ECO:0000259" key="1">
    <source>
        <dbReference type="Pfam" id="PF12697"/>
    </source>
</evidence>
<dbReference type="InterPro" id="IPR029058">
    <property type="entry name" value="AB_hydrolase_fold"/>
</dbReference>
<dbReference type="GO" id="GO:0016020">
    <property type="term" value="C:membrane"/>
    <property type="evidence" value="ECO:0007669"/>
    <property type="project" value="TreeGrafter"/>
</dbReference>
<dbReference type="Gene3D" id="3.40.50.1820">
    <property type="entry name" value="alpha/beta hydrolase"/>
    <property type="match status" value="1"/>
</dbReference>
<dbReference type="RefSeq" id="WP_094799163.1">
    <property type="nucleotide sequence ID" value="NZ_NEVP01000004.1"/>
</dbReference>
<feature type="domain" description="AB hydrolase-1" evidence="1">
    <location>
        <begin position="35"/>
        <end position="303"/>
    </location>
</feature>
<dbReference type="InterPro" id="IPR000073">
    <property type="entry name" value="AB_hydrolase_1"/>
</dbReference>
<gene>
    <name evidence="2" type="ORF">CAL25_06725</name>
</gene>
<dbReference type="EMBL" id="NEVP01000004">
    <property type="protein sequence ID" value="OZI53658.1"/>
    <property type="molecule type" value="Genomic_DNA"/>
</dbReference>
<dbReference type="GO" id="GO:0016787">
    <property type="term" value="F:hydrolase activity"/>
    <property type="evidence" value="ECO:0007669"/>
    <property type="project" value="UniProtKB-KW"/>
</dbReference>
<organism evidence="2 3">
    <name type="scientific">Bordetella genomosp. 5</name>
    <dbReference type="NCBI Taxonomy" id="1395608"/>
    <lineage>
        <taxon>Bacteria</taxon>
        <taxon>Pseudomonadati</taxon>
        <taxon>Pseudomonadota</taxon>
        <taxon>Betaproteobacteria</taxon>
        <taxon>Burkholderiales</taxon>
        <taxon>Alcaligenaceae</taxon>
        <taxon>Bordetella</taxon>
    </lineage>
</organism>
<dbReference type="Pfam" id="PF12697">
    <property type="entry name" value="Abhydrolase_6"/>
    <property type="match status" value="1"/>
</dbReference>
<dbReference type="PANTHER" id="PTHR43798">
    <property type="entry name" value="MONOACYLGLYCEROL LIPASE"/>
    <property type="match status" value="1"/>
</dbReference>
<name>A0A261TVE7_9BORD</name>
<dbReference type="InterPro" id="IPR050266">
    <property type="entry name" value="AB_hydrolase_sf"/>
</dbReference>
<accession>A0A261TVE7</accession>
<proteinExistence type="predicted"/>
<dbReference type="PANTHER" id="PTHR43798:SF33">
    <property type="entry name" value="HYDROLASE, PUTATIVE (AFU_ORTHOLOGUE AFUA_2G14860)-RELATED"/>
    <property type="match status" value="1"/>
</dbReference>
<dbReference type="Proteomes" id="UP000216913">
    <property type="component" value="Unassembled WGS sequence"/>
</dbReference>
<dbReference type="AlphaFoldDB" id="A0A261TVE7"/>
<evidence type="ECO:0000313" key="2">
    <source>
        <dbReference type="EMBL" id="OZI53658.1"/>
    </source>
</evidence>
<comment type="caution">
    <text evidence="2">The sequence shown here is derived from an EMBL/GenBank/DDBJ whole genome shotgun (WGS) entry which is preliminary data.</text>
</comment>
<dbReference type="SUPFAM" id="SSF53474">
    <property type="entry name" value="alpha/beta-Hydrolases"/>
    <property type="match status" value="1"/>
</dbReference>
<protein>
    <submittedName>
        <fullName evidence="2">Alpha/beta hydrolase</fullName>
    </submittedName>
</protein>
<sequence>MSLDPRLEVVTCVSPMGFHRMAYWEWGDPSNRDVLLCVHGLTRNGRDFDRLARRLADRFRVICPDVAGRGQSDWLASPALYNVPQYVSDMMTLIARLNPARLSWVGTSMGGLIGLGLTGALAFARAAHAAHPHAGALPAERDIRIDRMVLNDVGPRLALPALDRIIGGVGMSASFATFDEAVAATRIACAAYGPHTDDEWRELAEHGYVRDGEGRWVRAYDPAISATLALQAGSQAGAQAYAEGERLLWHAYDALDCPVLILRGQHSDLLTSDTAQEMLARNPRARLLEVPEAGHAPTLMSDAQIAPVEAFLRG</sequence>
<dbReference type="OrthoDB" id="8543939at2"/>
<reference evidence="2 3" key="1">
    <citation type="submission" date="2017-05" db="EMBL/GenBank/DDBJ databases">
        <title>Complete and WGS of Bordetella genogroups.</title>
        <authorList>
            <person name="Spilker T."/>
            <person name="LiPuma J."/>
        </authorList>
    </citation>
    <scope>NUCLEOTIDE SEQUENCE [LARGE SCALE GENOMIC DNA]</scope>
    <source>
        <strain evidence="2 3">AU10456</strain>
    </source>
</reference>
<keyword evidence="2" id="KW-0378">Hydrolase</keyword>